<dbReference type="Pfam" id="PF15386">
    <property type="entry name" value="Tantalus"/>
    <property type="match status" value="1"/>
</dbReference>
<comment type="caution">
    <text evidence="4">The sequence shown here is derived from an EMBL/GenBank/DDBJ whole genome shotgun (WGS) entry which is preliminary data.</text>
</comment>
<dbReference type="PANTHER" id="PTHR14522">
    <property type="entry name" value="EMO2-RELATED"/>
    <property type="match status" value="1"/>
</dbReference>
<sequence>MPTSENSSCSKATIYTDLLAMRCRKTIKGDVGLEEKMLYSVKEPHIQDKGPLCLSMDGELKPTSSELKGSSLDVGPGLNSYFEASSEDVNALRAPGWEPPPSLPAVPPAGPVGEQLGAQERLLMAHQTEIKHLLAGTLGSLSQRLEALEQRMEELCARSSVHGNSLALLHSKVSCLGREIGIVCSSILTTQSVPSTCSYGKKKPFILDSTLIEGYSYSENADGTEESKSKGSQYFTSNAVSYTRQSNQEASPIRKSLSAWKSPPCLSTHQLTKAHLSPERNSDHLAHLGSSAKAVRVHGSPADPVLNFAMVDGNVNYHCLPIRSSSQESKQVGLFGDDSSAQPGQQSKKVSQIRIRKTVPKPDNNLTPMGLPKPKRLKKKEFSLEEIYTNKNYKSPVPNRSLETIFEEPKEKNGALVCIGHQKRKRVLDFPDFTLPRKRKAKANVGSLRIKRPRSRAHRGKNNDLDLDVMLTEKLSELEDYFSHQGLED</sequence>
<dbReference type="AlphaFoldDB" id="A0AAD8YVY1"/>
<accession>A0AAD8YVY1</accession>
<evidence type="ECO:0000256" key="2">
    <source>
        <dbReference type="SAM" id="MobiDB-lite"/>
    </source>
</evidence>
<proteinExistence type="predicted"/>
<protein>
    <recommendedName>
        <fullName evidence="3">Tantalus-like domain-containing protein</fullName>
    </recommendedName>
</protein>
<evidence type="ECO:0000313" key="4">
    <source>
        <dbReference type="EMBL" id="KAK1787942.1"/>
    </source>
</evidence>
<organism evidence="4 5">
    <name type="scientific">Electrophorus voltai</name>
    <dbReference type="NCBI Taxonomy" id="2609070"/>
    <lineage>
        <taxon>Eukaryota</taxon>
        <taxon>Metazoa</taxon>
        <taxon>Chordata</taxon>
        <taxon>Craniata</taxon>
        <taxon>Vertebrata</taxon>
        <taxon>Euteleostomi</taxon>
        <taxon>Actinopterygii</taxon>
        <taxon>Neopterygii</taxon>
        <taxon>Teleostei</taxon>
        <taxon>Ostariophysi</taxon>
        <taxon>Gymnotiformes</taxon>
        <taxon>Gymnotoidei</taxon>
        <taxon>Gymnotidae</taxon>
        <taxon>Electrophorus</taxon>
    </lineage>
</organism>
<feature type="domain" description="Tantalus-like" evidence="3">
    <location>
        <begin position="366"/>
        <end position="423"/>
    </location>
</feature>
<feature type="region of interest" description="Disordered" evidence="2">
    <location>
        <begin position="330"/>
        <end position="351"/>
    </location>
</feature>
<name>A0AAD8YVY1_9TELE</name>
<dbReference type="InterPro" id="IPR028149">
    <property type="entry name" value="Tantalus-like"/>
</dbReference>
<feature type="compositionally biased region" description="Polar residues" evidence="2">
    <location>
        <begin position="339"/>
        <end position="350"/>
    </location>
</feature>
<keyword evidence="1" id="KW-0597">Phosphoprotein</keyword>
<dbReference type="InterPro" id="IPR026320">
    <property type="entry name" value="PRR14"/>
</dbReference>
<evidence type="ECO:0000259" key="3">
    <source>
        <dbReference type="Pfam" id="PF15386"/>
    </source>
</evidence>
<dbReference type="PANTHER" id="PTHR14522:SF2">
    <property type="entry name" value="PROLINE-RICH PROTEIN 14"/>
    <property type="match status" value="1"/>
</dbReference>
<dbReference type="EMBL" id="JAROKS010000023">
    <property type="protein sequence ID" value="KAK1787942.1"/>
    <property type="molecule type" value="Genomic_DNA"/>
</dbReference>
<gene>
    <name evidence="4" type="ORF">P4O66_016429</name>
</gene>
<keyword evidence="5" id="KW-1185">Reference proteome</keyword>
<evidence type="ECO:0000313" key="5">
    <source>
        <dbReference type="Proteomes" id="UP001239994"/>
    </source>
</evidence>
<reference evidence="4" key="1">
    <citation type="submission" date="2023-03" db="EMBL/GenBank/DDBJ databases">
        <title>Electrophorus voltai genome.</title>
        <authorList>
            <person name="Bian C."/>
        </authorList>
    </citation>
    <scope>NUCLEOTIDE SEQUENCE</scope>
    <source>
        <strain evidence="4">CB-2022</strain>
        <tissue evidence="4">Muscle</tissue>
    </source>
</reference>
<evidence type="ECO:0000256" key="1">
    <source>
        <dbReference type="ARBA" id="ARBA00022553"/>
    </source>
</evidence>
<dbReference type="Proteomes" id="UP001239994">
    <property type="component" value="Unassembled WGS sequence"/>
</dbReference>